<dbReference type="PANTHER" id="PTHR11588">
    <property type="entry name" value="TUBULIN"/>
    <property type="match status" value="1"/>
</dbReference>
<dbReference type="InterPro" id="IPR036525">
    <property type="entry name" value="Tubulin/FtsZ_GTPase_sf"/>
</dbReference>
<dbReference type="InterPro" id="IPR003008">
    <property type="entry name" value="Tubulin_FtsZ_GTPase"/>
</dbReference>
<dbReference type="InterPro" id="IPR021109">
    <property type="entry name" value="Peptidase_aspartic_dom_sf"/>
</dbReference>
<sequence length="1242" mass="139184">MVWSTRPLRLGRSSWATLAFVWTMTTLLRGFSSGTTSLLQNVRSVYLIRRHRPVKYLQKTLEKLSPGVPVRQWAAVDGFDLQDDVLDIVDSGVVEPAALPRVLVKDEWRQKWRETKRWRHVRRGREAPGKKHGGWLQELDLTRGSLGQALSQLQVWADIEKEAGAASDAFLVVEDNCKFPFGVTTELLEDRLEAVPKDWDLVCLGGEDLLGTPDPELAQFRDHEIGPGLRRLYPWYRLGPAYLISGAGAKKALRTCTPLRWRLDCQLVGRLSSTQFGEEMAERLFAATRSLRGFCLSPPLASRPKKSSEKNEEEEVLTESLDSVVAWSMRLTDKPLPKGSISHIWHPDREIEGHSNMVPEAVEVMNAIASDASIKTVCEVGFNAGHSALRWLLRTKAQVYSFDLGDHPYARPAAMWLSNRFPGRLNMTWGDSLATVPEFHRHNPDVKCELIFIDGGHSYDVAIRDLKNFAALANLKNNRVLLDDTFLDDVRRAWDEMMEMGYVEELQSYSGEISVGSYGFTLGMYTEHAAELLQHHDCEMPREVITIQVGQCGNQIGCRFWDLVLREHAFVSKTAIYDAALSSFFRNVDTRHANLPGLPVGDQIRTLKARCLLVDMEEGVVNSLLTGPLADLFDARQRITDVSGSGNNWAHGYHVYGPTYRESIQEKVRKSAEQCDSLQCFFLLHSLGGGTGSGLGTYILESLEDMLPEVFRFVSCVCPSREDDVVTSPYNTILAMRPLIQSAHCVLPTSNDSLASICNQISTRDAGEQAQATLIDLPQDERQPRRAPRAAPSGPARRTAHSAPPRKRQVVEPEVQAPRSAGTARPPPLGQERPFDRMNSLVAHLLNNLTSSMRFEGSLNLDLNEITMNLVPFPRMHFLLASMSPLYFGRDPRLVSRGFHQMFSEVITQNHQLMNVDPRGSTYMALAFLVRGSASIGDVNRNISQLRKKLKLLPFNEDAFKIGLCKVPPRGLPYSVLHLGNTCAAHQMFSHTVKDFSRLYCRKAHVHHYTEYMEKAEFDEAFETVNTLIKEYIHLDMLHETPASCCPDSGLQSVRSAASVLTPSSWATSQSTPLSPRSIPSIRFELDTVDGGTFNIILDPQDFAEVKGSDCAFAFQPVDLPPNLGPMWVFGQTALRKYYTIYDAKKWWVGIGLAKHTAQKRQSSLVQDGEPSQKKTEPEVCEDDNKNMVWNHLPGCKSFASMGYCHRFSPLARKYCRLSCSLCTVGSASNSEQLVGEKDLQA</sequence>
<evidence type="ECO:0000313" key="7">
    <source>
        <dbReference type="EMBL" id="CAK9061984.1"/>
    </source>
</evidence>
<dbReference type="PROSITE" id="PS00227">
    <property type="entry name" value="TUBULIN"/>
    <property type="match status" value="1"/>
</dbReference>
<evidence type="ECO:0000313" key="8">
    <source>
        <dbReference type="Proteomes" id="UP001642464"/>
    </source>
</evidence>
<dbReference type="SMART" id="SM00865">
    <property type="entry name" value="Tubulin_C"/>
    <property type="match status" value="1"/>
</dbReference>
<dbReference type="Pfam" id="PF00091">
    <property type="entry name" value="Tubulin"/>
    <property type="match status" value="1"/>
</dbReference>
<dbReference type="EMBL" id="CAXAMM010028002">
    <property type="protein sequence ID" value="CAK9061984.1"/>
    <property type="molecule type" value="Genomic_DNA"/>
</dbReference>
<dbReference type="SUPFAM" id="SSF50630">
    <property type="entry name" value="Acid proteases"/>
    <property type="match status" value="1"/>
</dbReference>
<dbReference type="Gene3D" id="3.40.50.150">
    <property type="entry name" value="Vaccinia Virus protein VP39"/>
    <property type="match status" value="1"/>
</dbReference>
<dbReference type="InterPro" id="IPR004057">
    <property type="entry name" value="Epsilon_tubulin"/>
</dbReference>
<evidence type="ECO:0000256" key="3">
    <source>
        <dbReference type="ARBA" id="ARBA00022741"/>
    </source>
</evidence>
<dbReference type="SMART" id="SM00864">
    <property type="entry name" value="Tubulin"/>
    <property type="match status" value="1"/>
</dbReference>
<dbReference type="InterPro" id="IPR003582">
    <property type="entry name" value="ShKT_dom"/>
</dbReference>
<evidence type="ECO:0000256" key="2">
    <source>
        <dbReference type="ARBA" id="ARBA00022701"/>
    </source>
</evidence>
<accession>A0ABP0NGN8</accession>
<evidence type="ECO:0000256" key="5">
    <source>
        <dbReference type="SAM" id="MobiDB-lite"/>
    </source>
</evidence>
<keyword evidence="2" id="KW-0493">Microtubule</keyword>
<dbReference type="SUPFAM" id="SSF52490">
    <property type="entry name" value="Tubulin nucleotide-binding domain-like"/>
    <property type="match status" value="1"/>
</dbReference>
<name>A0ABP0NGN8_9DINO</name>
<feature type="compositionally biased region" description="Basic and acidic residues" evidence="5">
    <location>
        <begin position="1171"/>
        <end position="1181"/>
    </location>
</feature>
<dbReference type="Pfam" id="PF13578">
    <property type="entry name" value="Methyltransf_24"/>
    <property type="match status" value="1"/>
</dbReference>
<proteinExistence type="inferred from homology"/>
<dbReference type="PRINTS" id="PR01519">
    <property type="entry name" value="EPSLNTUBULIN"/>
</dbReference>
<dbReference type="Pfam" id="PF03953">
    <property type="entry name" value="Tubulin_C"/>
    <property type="match status" value="1"/>
</dbReference>
<dbReference type="SUPFAM" id="SSF55307">
    <property type="entry name" value="Tubulin C-terminal domain-like"/>
    <property type="match status" value="1"/>
</dbReference>
<evidence type="ECO:0000259" key="6">
    <source>
        <dbReference type="PROSITE" id="PS51670"/>
    </source>
</evidence>
<dbReference type="PROSITE" id="PS51670">
    <property type="entry name" value="SHKT"/>
    <property type="match status" value="1"/>
</dbReference>
<evidence type="ECO:0000256" key="4">
    <source>
        <dbReference type="ARBA" id="ARBA00023134"/>
    </source>
</evidence>
<protein>
    <submittedName>
        <fullName evidence="7">Tubulin epsilon chain (Epsilon-tubulin)</fullName>
    </submittedName>
</protein>
<reference evidence="7 8" key="1">
    <citation type="submission" date="2024-02" db="EMBL/GenBank/DDBJ databases">
        <authorList>
            <person name="Chen Y."/>
            <person name="Shah S."/>
            <person name="Dougan E. K."/>
            <person name="Thang M."/>
            <person name="Chan C."/>
        </authorList>
    </citation>
    <scope>NUCLEOTIDE SEQUENCE [LARGE SCALE GENOMIC DNA]</scope>
</reference>
<keyword evidence="8" id="KW-1185">Reference proteome</keyword>
<feature type="region of interest" description="Disordered" evidence="5">
    <location>
        <begin position="775"/>
        <end position="834"/>
    </location>
</feature>
<dbReference type="Gene3D" id="2.40.70.10">
    <property type="entry name" value="Acid Proteases"/>
    <property type="match status" value="1"/>
</dbReference>
<dbReference type="PRINTS" id="PR01161">
    <property type="entry name" value="TUBULIN"/>
</dbReference>
<dbReference type="Gene3D" id="1.10.287.600">
    <property type="entry name" value="Helix hairpin bin"/>
    <property type="match status" value="1"/>
</dbReference>
<dbReference type="Proteomes" id="UP001642464">
    <property type="component" value="Unassembled WGS sequence"/>
</dbReference>
<dbReference type="InterPro" id="IPR017975">
    <property type="entry name" value="Tubulin_CS"/>
</dbReference>
<keyword evidence="4" id="KW-0342">GTP-binding</keyword>
<feature type="region of interest" description="Disordered" evidence="5">
    <location>
        <begin position="1162"/>
        <end position="1181"/>
    </location>
</feature>
<comment type="similarity">
    <text evidence="1">Belongs to the tubulin family.</text>
</comment>
<dbReference type="InterPro" id="IPR000217">
    <property type="entry name" value="Tubulin"/>
</dbReference>
<dbReference type="InterPro" id="IPR029063">
    <property type="entry name" value="SAM-dependent_MTases_sf"/>
</dbReference>
<dbReference type="SUPFAM" id="SSF53335">
    <property type="entry name" value="S-adenosyl-L-methionine-dependent methyltransferases"/>
    <property type="match status" value="1"/>
</dbReference>
<gene>
    <name evidence="7" type="ORF">SCF082_LOCUS32378</name>
</gene>
<organism evidence="7 8">
    <name type="scientific">Durusdinium trenchii</name>
    <dbReference type="NCBI Taxonomy" id="1381693"/>
    <lineage>
        <taxon>Eukaryota</taxon>
        <taxon>Sar</taxon>
        <taxon>Alveolata</taxon>
        <taxon>Dinophyceae</taxon>
        <taxon>Suessiales</taxon>
        <taxon>Symbiodiniaceae</taxon>
        <taxon>Durusdinium</taxon>
    </lineage>
</organism>
<keyword evidence="3" id="KW-0547">Nucleotide-binding</keyword>
<comment type="caution">
    <text evidence="7">The sequence shown here is derived from an EMBL/GenBank/DDBJ whole genome shotgun (WGS) entry which is preliminary data.</text>
</comment>
<dbReference type="InterPro" id="IPR008280">
    <property type="entry name" value="Tub_FtsZ_C"/>
</dbReference>
<dbReference type="InterPro" id="IPR023123">
    <property type="entry name" value="Tubulin_C"/>
</dbReference>
<dbReference type="InterPro" id="IPR018316">
    <property type="entry name" value="Tubulin/FtsZ_2-layer-sand-dom"/>
</dbReference>
<feature type="domain" description="ShKT" evidence="6">
    <location>
        <begin position="1181"/>
        <end position="1223"/>
    </location>
</feature>
<feature type="compositionally biased region" description="Basic residues" evidence="5">
    <location>
        <begin position="798"/>
        <end position="808"/>
    </location>
</feature>
<dbReference type="CDD" id="cd02190">
    <property type="entry name" value="epsilon_tubulin"/>
    <property type="match status" value="1"/>
</dbReference>
<dbReference type="Gene3D" id="3.40.50.1440">
    <property type="entry name" value="Tubulin/FtsZ, GTPase domain"/>
    <property type="match status" value="1"/>
</dbReference>
<evidence type="ECO:0000256" key="1">
    <source>
        <dbReference type="ARBA" id="ARBA00009636"/>
    </source>
</evidence>